<dbReference type="EMBL" id="JAURUD010000001">
    <property type="protein sequence ID" value="MDP9686226.1"/>
    <property type="molecule type" value="Genomic_DNA"/>
</dbReference>
<dbReference type="GO" id="GO:0047569">
    <property type="term" value="F:3-oxoadipate CoA-transferase activity"/>
    <property type="evidence" value="ECO:0007669"/>
    <property type="project" value="UniProtKB-EC"/>
</dbReference>
<comment type="caution">
    <text evidence="3">The sequence shown here is derived from an EMBL/GenBank/DDBJ whole genome shotgun (WGS) entry which is preliminary data.</text>
</comment>
<name>A0ABT9LRQ4_STRGD</name>
<keyword evidence="2 3" id="KW-0808">Transferase</keyword>
<evidence type="ECO:0000313" key="4">
    <source>
        <dbReference type="Proteomes" id="UP001231675"/>
    </source>
</evidence>
<dbReference type="InterPro" id="IPR037171">
    <property type="entry name" value="NagB/RpiA_transferase-like"/>
</dbReference>
<accession>A0ABT9LRQ4</accession>
<dbReference type="SUPFAM" id="SSF100950">
    <property type="entry name" value="NagB/RpiA/CoA transferase-like"/>
    <property type="match status" value="1"/>
</dbReference>
<evidence type="ECO:0000256" key="1">
    <source>
        <dbReference type="ARBA" id="ARBA00005612"/>
    </source>
</evidence>
<dbReference type="GeneID" id="91555711"/>
<dbReference type="Pfam" id="PF01144">
    <property type="entry name" value="CoA_trans"/>
    <property type="match status" value="1"/>
</dbReference>
<dbReference type="PANTHER" id="PTHR13707">
    <property type="entry name" value="KETOACID-COENZYME A TRANSFERASE"/>
    <property type="match status" value="1"/>
</dbReference>
<reference evidence="3 4" key="1">
    <citation type="submission" date="2023-07" db="EMBL/GenBank/DDBJ databases">
        <title>Sequencing the genomes of 1000 actinobacteria strains.</title>
        <authorList>
            <person name="Klenk H.-P."/>
        </authorList>
    </citation>
    <scope>NUCLEOTIDE SEQUENCE [LARGE SCALE GENOMIC DNA]</scope>
    <source>
        <strain evidence="3 4">DSM 40229</strain>
    </source>
</reference>
<dbReference type="PROSITE" id="PS01273">
    <property type="entry name" value="COA_TRANSF_1"/>
    <property type="match status" value="1"/>
</dbReference>
<proteinExistence type="inferred from homology"/>
<dbReference type="InterPro" id="IPR004163">
    <property type="entry name" value="CoA_transf_BS"/>
</dbReference>
<dbReference type="Proteomes" id="UP001231675">
    <property type="component" value="Unassembled WGS sequence"/>
</dbReference>
<dbReference type="InterPro" id="IPR012792">
    <property type="entry name" value="3-oxoacid_CoA-transf_A"/>
</dbReference>
<dbReference type="PANTHER" id="PTHR13707:SF60">
    <property type="entry name" value="ACETATE COA-TRANSFERASE SUBUNIT ALPHA"/>
    <property type="match status" value="1"/>
</dbReference>
<organism evidence="3 4">
    <name type="scientific">Streptomyces griseoviridis</name>
    <dbReference type="NCBI Taxonomy" id="45398"/>
    <lineage>
        <taxon>Bacteria</taxon>
        <taxon>Bacillati</taxon>
        <taxon>Actinomycetota</taxon>
        <taxon>Actinomycetes</taxon>
        <taxon>Kitasatosporales</taxon>
        <taxon>Streptomycetaceae</taxon>
        <taxon>Streptomyces</taxon>
    </lineage>
</organism>
<dbReference type="EC" id="2.8.3.6" evidence="3"/>
<comment type="similarity">
    <text evidence="1">Belongs to the 3-oxoacid CoA-transferase subunit A family.</text>
</comment>
<gene>
    <name evidence="3" type="ORF">J2S47_006728</name>
</gene>
<protein>
    <submittedName>
        <fullName evidence="3">3-oxoadipate CoA-transferase alpha subunit</fullName>
        <ecNumber evidence="3">2.8.3.6</ecNumber>
    </submittedName>
</protein>
<dbReference type="SMART" id="SM00882">
    <property type="entry name" value="CoA_trans"/>
    <property type="match status" value="1"/>
</dbReference>
<dbReference type="InterPro" id="IPR004165">
    <property type="entry name" value="CoA_trans_fam_I"/>
</dbReference>
<keyword evidence="4" id="KW-1185">Reference proteome</keyword>
<dbReference type="NCBIfam" id="TIGR02429">
    <property type="entry name" value="pcaI_scoA_fam"/>
    <property type="match status" value="1"/>
</dbReference>
<dbReference type="Gene3D" id="3.40.1080.10">
    <property type="entry name" value="Glutaconate Coenzyme A-transferase"/>
    <property type="match status" value="1"/>
</dbReference>
<dbReference type="RefSeq" id="WP_189422347.1">
    <property type="nucleotide sequence ID" value="NZ_BMSM01000024.1"/>
</dbReference>
<evidence type="ECO:0000256" key="2">
    <source>
        <dbReference type="ARBA" id="ARBA00022679"/>
    </source>
</evidence>
<evidence type="ECO:0000313" key="3">
    <source>
        <dbReference type="EMBL" id="MDP9686226.1"/>
    </source>
</evidence>
<sequence length="222" mass="23181">MSTRVCADADEAVAGVEDGATVLVGGFGMAGMPVALIDALIRQGATDLTVVSNNAGNGDTGLAALLAKGRVRKVVCSFPRQTDSHVFDELYRAGKIELEVVPQGSLAERMRAAGAGIGAFFCPTGAGTLLAEGKETRVIDGRTYVLEYPIKGDVALIGAHRADRMGNLVYRKTARNFGPVMATAATTVIAQVREIVDTGTIDPETVITPGIYVDRVVQEATA</sequence>